<sequence length="283" mass="32674">MVDQLTSAQQNRKRIHAVENSFGPSKKTLSQPGRILIGEGKLMKQSRRGPQPKVFFLFNDMLVYGSIILNGRWHKKQQIIPLEDIQLEDLEDSVTMRNQWLIRTPRKSFFVAAASYEEKQAWMEHIEDCKSRLLQSDSYRPNSTFAVTWIPDSASAICMRCSDKFTVTQRRHHCRKCGFVVCGACSKKRAVITHIHPTKQLRVCTRCHPSLMMTEEEAQESCRLRGDSTGKTGSDEDDLEVSSQEDEAEERMEDHDPSKWMDPQTGSWSPYVYLKPEHLRPQK</sequence>
<dbReference type="Pfam" id="PF01363">
    <property type="entry name" value="FYVE"/>
    <property type="match status" value="1"/>
</dbReference>
<dbReference type="Gene3D" id="2.30.29.30">
    <property type="entry name" value="Pleckstrin-homology domain (PH domain)/Phosphotyrosine-binding domain (PTB)"/>
    <property type="match status" value="1"/>
</dbReference>
<dbReference type="InterPro" id="IPR011011">
    <property type="entry name" value="Znf_FYVE_PHD"/>
</dbReference>
<dbReference type="GO" id="GO:0005769">
    <property type="term" value="C:early endosome"/>
    <property type="evidence" value="ECO:0007669"/>
    <property type="project" value="TreeGrafter"/>
</dbReference>
<dbReference type="GO" id="GO:0007032">
    <property type="term" value="P:endosome organization"/>
    <property type="evidence" value="ECO:0007669"/>
    <property type="project" value="TreeGrafter"/>
</dbReference>
<feature type="region of interest" description="Disordered" evidence="5">
    <location>
        <begin position="218"/>
        <end position="283"/>
    </location>
</feature>
<evidence type="ECO:0000313" key="10">
    <source>
        <dbReference type="RefSeq" id="XP_008300290.1"/>
    </source>
</evidence>
<proteinExistence type="predicted"/>
<feature type="region of interest" description="Disordered" evidence="5">
    <location>
        <begin position="1"/>
        <end position="28"/>
    </location>
</feature>
<organism evidence="8">
    <name type="scientific">Stegastes partitus</name>
    <name type="common">bicolor damselfish</name>
    <dbReference type="NCBI Taxonomy" id="144197"/>
    <lineage>
        <taxon>Eukaryota</taxon>
        <taxon>Metazoa</taxon>
        <taxon>Chordata</taxon>
        <taxon>Craniata</taxon>
        <taxon>Vertebrata</taxon>
        <taxon>Euteleostomi</taxon>
        <taxon>Actinopterygii</taxon>
        <taxon>Neopterygii</taxon>
        <taxon>Teleostei</taxon>
        <taxon>Neoteleostei</taxon>
        <taxon>Acanthomorphata</taxon>
        <taxon>Ovalentaria</taxon>
        <taxon>Pomacentridae</taxon>
        <taxon>Stegastes</taxon>
    </lineage>
</organism>
<evidence type="ECO:0000259" key="7">
    <source>
        <dbReference type="PROSITE" id="PS50178"/>
    </source>
</evidence>
<evidence type="ECO:0000313" key="8">
    <source>
        <dbReference type="Ensembl" id="ENSSPAP00000019040.1"/>
    </source>
</evidence>
<evidence type="ECO:0000256" key="1">
    <source>
        <dbReference type="ARBA" id="ARBA00022723"/>
    </source>
</evidence>
<dbReference type="PROSITE" id="PS50178">
    <property type="entry name" value="ZF_FYVE"/>
    <property type="match status" value="1"/>
</dbReference>
<dbReference type="InterPro" id="IPR000306">
    <property type="entry name" value="Znf_FYVE"/>
</dbReference>
<feature type="domain" description="FYVE-type" evidence="7">
    <location>
        <begin position="152"/>
        <end position="212"/>
    </location>
</feature>
<dbReference type="SMART" id="SM00233">
    <property type="entry name" value="PH"/>
    <property type="match status" value="1"/>
</dbReference>
<reference evidence="10" key="2">
    <citation type="submission" date="2025-04" db="UniProtKB">
        <authorList>
            <consortium name="RefSeq"/>
        </authorList>
    </citation>
    <scope>IDENTIFICATION</scope>
</reference>
<evidence type="ECO:0000256" key="2">
    <source>
        <dbReference type="ARBA" id="ARBA00022771"/>
    </source>
</evidence>
<keyword evidence="1" id="KW-0479">Metal-binding</keyword>
<dbReference type="OrthoDB" id="70570at2759"/>
<dbReference type="PROSITE" id="PS50003">
    <property type="entry name" value="PH_DOMAIN"/>
    <property type="match status" value="1"/>
</dbReference>
<keyword evidence="9" id="KW-1185">Reference proteome</keyword>
<dbReference type="InterPro" id="IPR051765">
    <property type="entry name" value="PH_domain-containing_F"/>
</dbReference>
<evidence type="ECO:0000313" key="9">
    <source>
        <dbReference type="Proteomes" id="UP000694891"/>
    </source>
</evidence>
<feature type="domain" description="PH" evidence="6">
    <location>
        <begin position="35"/>
        <end position="131"/>
    </location>
</feature>
<dbReference type="Pfam" id="PF00169">
    <property type="entry name" value="PH"/>
    <property type="match status" value="1"/>
</dbReference>
<dbReference type="GO" id="GO:0035091">
    <property type="term" value="F:phosphatidylinositol binding"/>
    <property type="evidence" value="ECO:0007669"/>
    <property type="project" value="TreeGrafter"/>
</dbReference>
<dbReference type="PANTHER" id="PTHR46280">
    <property type="entry name" value="PLECKSTRIN HOMOLOGY DOMAIN-CONTAINING FAMILY F MEMBER 2-RELATED"/>
    <property type="match status" value="1"/>
</dbReference>
<dbReference type="CTD" id="79156"/>
<dbReference type="InterPro" id="IPR013083">
    <property type="entry name" value="Znf_RING/FYVE/PHD"/>
</dbReference>
<dbReference type="Gene3D" id="3.30.40.10">
    <property type="entry name" value="Zinc/RING finger domain, C3HC4 (zinc finger)"/>
    <property type="match status" value="1"/>
</dbReference>
<dbReference type="STRING" id="144197.ENSSPAP00000019040"/>
<keyword evidence="2 4" id="KW-0863">Zinc-finger</keyword>
<dbReference type="GeneTree" id="ENSGT00940000160728"/>
<dbReference type="RefSeq" id="XP_008300290.1">
    <property type="nucleotide sequence ID" value="XM_008302068.1"/>
</dbReference>
<dbReference type="CDD" id="cd01218">
    <property type="entry name" value="PH_Phafin2-like"/>
    <property type="match status" value="1"/>
</dbReference>
<evidence type="ECO:0000259" key="6">
    <source>
        <dbReference type="PROSITE" id="PS50003"/>
    </source>
</evidence>
<feature type="compositionally biased region" description="Polar residues" evidence="5">
    <location>
        <begin position="1"/>
        <end position="10"/>
    </location>
</feature>
<dbReference type="AlphaFoldDB" id="A0A3B5AE17"/>
<dbReference type="Proteomes" id="UP000694891">
    <property type="component" value="Unplaced"/>
</dbReference>
<dbReference type="InterPro" id="IPR037871">
    <property type="entry name" value="PH_Phafin"/>
</dbReference>
<evidence type="ECO:0000256" key="3">
    <source>
        <dbReference type="ARBA" id="ARBA00022833"/>
    </source>
</evidence>
<dbReference type="GO" id="GO:0008270">
    <property type="term" value="F:zinc ion binding"/>
    <property type="evidence" value="ECO:0007669"/>
    <property type="project" value="UniProtKB-KW"/>
</dbReference>
<protein>
    <submittedName>
        <fullName evidence="8">Pleckstrin homology and FYVE domain containing 1</fullName>
    </submittedName>
    <submittedName>
        <fullName evidence="10">Pleckstrin homology domain-containing family F member 1</fullName>
    </submittedName>
</protein>
<reference evidence="8" key="1">
    <citation type="submission" date="2023-09" db="UniProtKB">
        <authorList>
            <consortium name="Ensembl"/>
        </authorList>
    </citation>
    <scope>IDENTIFICATION</scope>
</reference>
<accession>A0A3B5AE17</accession>
<evidence type="ECO:0000256" key="4">
    <source>
        <dbReference type="PROSITE-ProRule" id="PRU00091"/>
    </source>
</evidence>
<dbReference type="SUPFAM" id="SSF57903">
    <property type="entry name" value="FYVE/PHD zinc finger"/>
    <property type="match status" value="1"/>
</dbReference>
<dbReference type="InterPro" id="IPR017455">
    <property type="entry name" value="Znf_FYVE-rel"/>
</dbReference>
<dbReference type="GeneID" id="103372426"/>
<evidence type="ECO:0000256" key="5">
    <source>
        <dbReference type="SAM" id="MobiDB-lite"/>
    </source>
</evidence>
<dbReference type="GO" id="GO:0008333">
    <property type="term" value="P:endosome to lysosome transport"/>
    <property type="evidence" value="ECO:0007669"/>
    <property type="project" value="TreeGrafter"/>
</dbReference>
<dbReference type="SMART" id="SM00064">
    <property type="entry name" value="FYVE"/>
    <property type="match status" value="1"/>
</dbReference>
<dbReference type="InterPro" id="IPR001849">
    <property type="entry name" value="PH_domain"/>
</dbReference>
<feature type="compositionally biased region" description="Acidic residues" evidence="5">
    <location>
        <begin position="235"/>
        <end position="251"/>
    </location>
</feature>
<name>A0A3B5AE17_9TELE</name>
<dbReference type="SUPFAM" id="SSF50729">
    <property type="entry name" value="PH domain-like"/>
    <property type="match status" value="1"/>
</dbReference>
<gene>
    <name evidence="8" type="primary">PLEKHF1</name>
    <name evidence="10" type="synonym">plekhf1</name>
</gene>
<dbReference type="PANTHER" id="PTHR46280:SF2">
    <property type="entry name" value="PLECKSTRIN HOMOLOGY DOMAIN-CONTAINING FAMILY F MEMBER 1"/>
    <property type="match status" value="1"/>
</dbReference>
<keyword evidence="3" id="KW-0862">Zinc</keyword>
<dbReference type="Ensembl" id="ENSSPAT00000019330.1">
    <property type="protein sequence ID" value="ENSSPAP00000019040.1"/>
    <property type="gene ID" value="ENSSPAG00000014374.1"/>
</dbReference>
<dbReference type="InterPro" id="IPR011993">
    <property type="entry name" value="PH-like_dom_sf"/>
</dbReference>